<dbReference type="PROSITE" id="PS50931">
    <property type="entry name" value="HTH_LYSR"/>
    <property type="match status" value="1"/>
</dbReference>
<dbReference type="STRING" id="517719.SAMN05421762_1268"/>
<evidence type="ECO:0000313" key="7">
    <source>
        <dbReference type="Proteomes" id="UP000231644"/>
    </source>
</evidence>
<dbReference type="AlphaFoldDB" id="A0A1I1K015"/>
<evidence type="ECO:0000313" key="6">
    <source>
        <dbReference type="EMBL" id="SFC53851.1"/>
    </source>
</evidence>
<dbReference type="OrthoDB" id="9804958at2"/>
<keyword evidence="3 6" id="KW-0238">DNA-binding</keyword>
<dbReference type="SUPFAM" id="SSF53850">
    <property type="entry name" value="Periplasmic binding protein-like II"/>
    <property type="match status" value="1"/>
</dbReference>
<evidence type="ECO:0000256" key="1">
    <source>
        <dbReference type="ARBA" id="ARBA00009437"/>
    </source>
</evidence>
<accession>A0A1I1K015</accession>
<reference evidence="6 7" key="1">
    <citation type="submission" date="2016-10" db="EMBL/GenBank/DDBJ databases">
        <authorList>
            <person name="de Groot N.N."/>
        </authorList>
    </citation>
    <scope>NUCLEOTIDE SEQUENCE [LARGE SCALE GENOMIC DNA]</scope>
    <source>
        <strain evidence="6 7">DSM 29619</strain>
    </source>
</reference>
<dbReference type="PRINTS" id="PR00039">
    <property type="entry name" value="HTHLYSR"/>
</dbReference>
<dbReference type="Gene3D" id="3.40.190.10">
    <property type="entry name" value="Periplasmic binding protein-like II"/>
    <property type="match status" value="2"/>
</dbReference>
<dbReference type="FunFam" id="1.10.10.10:FF:000001">
    <property type="entry name" value="LysR family transcriptional regulator"/>
    <property type="match status" value="1"/>
</dbReference>
<organism evidence="6 7">
    <name type="scientific">Pseudooceanicola nitratireducens</name>
    <dbReference type="NCBI Taxonomy" id="517719"/>
    <lineage>
        <taxon>Bacteria</taxon>
        <taxon>Pseudomonadati</taxon>
        <taxon>Pseudomonadota</taxon>
        <taxon>Alphaproteobacteria</taxon>
        <taxon>Rhodobacterales</taxon>
        <taxon>Paracoccaceae</taxon>
        <taxon>Pseudooceanicola</taxon>
    </lineage>
</organism>
<dbReference type="InterPro" id="IPR036388">
    <property type="entry name" value="WH-like_DNA-bd_sf"/>
</dbReference>
<dbReference type="RefSeq" id="WP_093452613.1">
    <property type="nucleotide sequence ID" value="NZ_FNZG01000003.1"/>
</dbReference>
<comment type="similarity">
    <text evidence="1">Belongs to the LysR transcriptional regulatory family.</text>
</comment>
<dbReference type="GO" id="GO:0003700">
    <property type="term" value="F:DNA-binding transcription factor activity"/>
    <property type="evidence" value="ECO:0007669"/>
    <property type="project" value="InterPro"/>
</dbReference>
<evidence type="ECO:0000256" key="3">
    <source>
        <dbReference type="ARBA" id="ARBA00023125"/>
    </source>
</evidence>
<sequence length="307" mass="34001">MPDIRNPYATFGRYSADLSLFVLVARAGQLSSAAKEAGLSQPRVSQRIRALEDSLDRQLLVRERRGVRLTPDGRALFTALQGPLHEASTAFETFCRVPRREEVVILTDIAFASFRLLPEFPSLNAAFPDVGVSLMSRQMPDASHSPNAHLMIRMERIAEPPQGGDTLLFRERVSAVCSPGYKADHPELRVPQDLPVQTAIDLVAGEDAPWYTWRSWLSELGVAGGMRGEYTAFDSFDHVIRAARSGLGVALCWEGLLDLDAPDAGLVRAVPQFLESDRGYVLRPLSGMEDPKVAQVHDWLRDTFQMG</sequence>
<keyword evidence="2" id="KW-0805">Transcription regulation</keyword>
<dbReference type="SUPFAM" id="SSF46785">
    <property type="entry name" value="Winged helix' DNA-binding domain"/>
    <property type="match status" value="1"/>
</dbReference>
<name>A0A1I1K015_9RHOB</name>
<dbReference type="InterPro" id="IPR036390">
    <property type="entry name" value="WH_DNA-bd_sf"/>
</dbReference>
<dbReference type="Pfam" id="PF00126">
    <property type="entry name" value="HTH_1"/>
    <property type="match status" value="1"/>
</dbReference>
<evidence type="ECO:0000259" key="5">
    <source>
        <dbReference type="PROSITE" id="PS50931"/>
    </source>
</evidence>
<protein>
    <submittedName>
        <fullName evidence="6">DNA-binding transcriptional regulator, LysR family</fullName>
    </submittedName>
</protein>
<dbReference type="Proteomes" id="UP000231644">
    <property type="component" value="Unassembled WGS sequence"/>
</dbReference>
<keyword evidence="4" id="KW-0804">Transcription</keyword>
<dbReference type="GO" id="GO:0043565">
    <property type="term" value="F:sequence-specific DNA binding"/>
    <property type="evidence" value="ECO:0007669"/>
    <property type="project" value="TreeGrafter"/>
</dbReference>
<dbReference type="Gene3D" id="1.10.10.10">
    <property type="entry name" value="Winged helix-like DNA-binding domain superfamily/Winged helix DNA-binding domain"/>
    <property type="match status" value="1"/>
</dbReference>
<dbReference type="GO" id="GO:0006351">
    <property type="term" value="P:DNA-templated transcription"/>
    <property type="evidence" value="ECO:0007669"/>
    <property type="project" value="TreeGrafter"/>
</dbReference>
<dbReference type="EMBL" id="FOLX01000001">
    <property type="protein sequence ID" value="SFC53851.1"/>
    <property type="molecule type" value="Genomic_DNA"/>
</dbReference>
<dbReference type="Pfam" id="PF03466">
    <property type="entry name" value="LysR_substrate"/>
    <property type="match status" value="1"/>
</dbReference>
<feature type="domain" description="HTH lysR-type" evidence="5">
    <location>
        <begin position="17"/>
        <end position="70"/>
    </location>
</feature>
<dbReference type="InterPro" id="IPR058163">
    <property type="entry name" value="LysR-type_TF_proteobact-type"/>
</dbReference>
<dbReference type="InterPro" id="IPR005119">
    <property type="entry name" value="LysR_subst-bd"/>
</dbReference>
<dbReference type="InterPro" id="IPR000847">
    <property type="entry name" value="LysR_HTH_N"/>
</dbReference>
<evidence type="ECO:0000256" key="2">
    <source>
        <dbReference type="ARBA" id="ARBA00023015"/>
    </source>
</evidence>
<proteinExistence type="inferred from homology"/>
<gene>
    <name evidence="6" type="ORF">SAMN05421762_1268</name>
</gene>
<keyword evidence="7" id="KW-1185">Reference proteome</keyword>
<dbReference type="PANTHER" id="PTHR30537">
    <property type="entry name" value="HTH-TYPE TRANSCRIPTIONAL REGULATOR"/>
    <property type="match status" value="1"/>
</dbReference>
<dbReference type="PANTHER" id="PTHR30537:SF26">
    <property type="entry name" value="GLYCINE CLEAVAGE SYSTEM TRANSCRIPTIONAL ACTIVATOR"/>
    <property type="match status" value="1"/>
</dbReference>
<evidence type="ECO:0000256" key="4">
    <source>
        <dbReference type="ARBA" id="ARBA00023163"/>
    </source>
</evidence>